<evidence type="ECO:0000256" key="4">
    <source>
        <dbReference type="ARBA" id="ARBA00022679"/>
    </source>
</evidence>
<dbReference type="PANTHER" id="PTHR41523">
    <property type="entry name" value="TWO-COMPONENT SYSTEM SENSOR PROTEIN"/>
    <property type="match status" value="1"/>
</dbReference>
<evidence type="ECO:0000256" key="1">
    <source>
        <dbReference type="ARBA" id="ARBA00000085"/>
    </source>
</evidence>
<evidence type="ECO:0000313" key="11">
    <source>
        <dbReference type="Proteomes" id="UP000184444"/>
    </source>
</evidence>
<feature type="region of interest" description="Disordered" evidence="8">
    <location>
        <begin position="1"/>
        <end position="27"/>
    </location>
</feature>
<keyword evidence="11" id="KW-1185">Reference proteome</keyword>
<evidence type="ECO:0000256" key="2">
    <source>
        <dbReference type="ARBA" id="ARBA00012438"/>
    </source>
</evidence>
<name>A0A1M7DQ29_9RHOB</name>
<protein>
    <recommendedName>
        <fullName evidence="2">histidine kinase</fullName>
        <ecNumber evidence="2">2.7.13.3</ecNumber>
    </recommendedName>
</protein>
<dbReference type="InterPro" id="IPR011102">
    <property type="entry name" value="Sig_transdc_His_kinase_HWE"/>
</dbReference>
<sequence>MQPFQPSSGPPLADRNPGLGPHIGNPIPADRDAQALLHRLMHQITNSMLLVRSVVRRSAETAESLEDYVLHLETRLDSIHRVIGALVRDPDQTFTLRGLIEDELEAQGAYHGGGARLISGPRIILPATAAQTLGLVIQEMVANSFQHGVLGSEDGGQLHIGWQIDEDAAGGPELRIDWTERGQLPPPHRRGFGVTVMENLLAYQLDGRAEWDFTPRGLRIMLAVPMASLGPEPGFESADGAFPGTGAGDWSTGRF</sequence>
<evidence type="ECO:0000313" key="10">
    <source>
        <dbReference type="EMBL" id="SHL81614.1"/>
    </source>
</evidence>
<proteinExistence type="predicted"/>
<keyword evidence="4" id="KW-0808">Transferase</keyword>
<evidence type="ECO:0000256" key="6">
    <source>
        <dbReference type="ARBA" id="ARBA00022777"/>
    </source>
</evidence>
<dbReference type="Gene3D" id="3.30.565.10">
    <property type="entry name" value="Histidine kinase-like ATPase, C-terminal domain"/>
    <property type="match status" value="1"/>
</dbReference>
<evidence type="ECO:0000259" key="9">
    <source>
        <dbReference type="SMART" id="SM00911"/>
    </source>
</evidence>
<reference evidence="11" key="1">
    <citation type="submission" date="2016-11" db="EMBL/GenBank/DDBJ databases">
        <authorList>
            <person name="Varghese N."/>
            <person name="Submissions S."/>
        </authorList>
    </citation>
    <scope>NUCLEOTIDE SEQUENCE [LARGE SCALE GENOMIC DNA]</scope>
    <source>
        <strain evidence="11">DSM 6637</strain>
    </source>
</reference>
<dbReference type="EC" id="2.7.13.3" evidence="2"/>
<keyword evidence="7" id="KW-0067">ATP-binding</keyword>
<dbReference type="Proteomes" id="UP000184444">
    <property type="component" value="Unassembled WGS sequence"/>
</dbReference>
<dbReference type="PANTHER" id="PTHR41523:SF7">
    <property type="entry name" value="HISTIDINE KINASE"/>
    <property type="match status" value="1"/>
</dbReference>
<dbReference type="GO" id="GO:0005524">
    <property type="term" value="F:ATP binding"/>
    <property type="evidence" value="ECO:0007669"/>
    <property type="project" value="UniProtKB-KW"/>
</dbReference>
<evidence type="ECO:0000256" key="8">
    <source>
        <dbReference type="SAM" id="MobiDB-lite"/>
    </source>
</evidence>
<feature type="domain" description="Signal transduction histidine kinase HWE region" evidence="9">
    <location>
        <begin position="46"/>
        <end position="122"/>
    </location>
</feature>
<comment type="catalytic activity">
    <reaction evidence="1">
        <text>ATP + protein L-histidine = ADP + protein N-phospho-L-histidine.</text>
        <dbReference type="EC" id="2.7.13.3"/>
    </reaction>
</comment>
<dbReference type="STRING" id="53463.SAMN05444389_101495"/>
<keyword evidence="3" id="KW-0597">Phosphoprotein</keyword>
<feature type="region of interest" description="Disordered" evidence="8">
    <location>
        <begin position="235"/>
        <end position="255"/>
    </location>
</feature>
<dbReference type="RefSeq" id="WP_073061429.1">
    <property type="nucleotide sequence ID" value="NZ_FRCK01000001.1"/>
</dbReference>
<accession>A0A1M7DQ29</accession>
<gene>
    <name evidence="10" type="ORF">SAMN05444389_101495</name>
</gene>
<dbReference type="Pfam" id="PF07536">
    <property type="entry name" value="HWE_HK"/>
    <property type="match status" value="1"/>
</dbReference>
<dbReference type="GO" id="GO:0004673">
    <property type="term" value="F:protein histidine kinase activity"/>
    <property type="evidence" value="ECO:0007669"/>
    <property type="project" value="UniProtKB-EC"/>
</dbReference>
<dbReference type="InterPro" id="IPR036890">
    <property type="entry name" value="HATPase_C_sf"/>
</dbReference>
<dbReference type="EMBL" id="FRCK01000001">
    <property type="protein sequence ID" value="SHL81614.1"/>
    <property type="molecule type" value="Genomic_DNA"/>
</dbReference>
<dbReference type="SMART" id="SM00911">
    <property type="entry name" value="HWE_HK"/>
    <property type="match status" value="1"/>
</dbReference>
<evidence type="ECO:0000256" key="5">
    <source>
        <dbReference type="ARBA" id="ARBA00022741"/>
    </source>
</evidence>
<evidence type="ECO:0000256" key="3">
    <source>
        <dbReference type="ARBA" id="ARBA00022553"/>
    </source>
</evidence>
<keyword evidence="6 10" id="KW-0418">Kinase</keyword>
<dbReference type="AlphaFoldDB" id="A0A1M7DQ29"/>
<evidence type="ECO:0000256" key="7">
    <source>
        <dbReference type="ARBA" id="ARBA00022840"/>
    </source>
</evidence>
<dbReference type="OrthoDB" id="489241at2"/>
<keyword evidence="5" id="KW-0547">Nucleotide-binding</keyword>
<organism evidence="10 11">
    <name type="scientific">Paracoccus solventivorans</name>
    <dbReference type="NCBI Taxonomy" id="53463"/>
    <lineage>
        <taxon>Bacteria</taxon>
        <taxon>Pseudomonadati</taxon>
        <taxon>Pseudomonadota</taxon>
        <taxon>Alphaproteobacteria</taxon>
        <taxon>Rhodobacterales</taxon>
        <taxon>Paracoccaceae</taxon>
        <taxon>Paracoccus</taxon>
    </lineage>
</organism>